<dbReference type="RefSeq" id="WP_317124327.1">
    <property type="nucleotide sequence ID" value="NZ_JAWJBA010000686.1"/>
</dbReference>
<dbReference type="Pfam" id="PF12833">
    <property type="entry name" value="HTH_18"/>
    <property type="match status" value="1"/>
</dbReference>
<dbReference type="PRINTS" id="PR00032">
    <property type="entry name" value="HTHARAC"/>
</dbReference>
<comment type="caution">
    <text evidence="5">The sequence shown here is derived from an EMBL/GenBank/DDBJ whole genome shotgun (WGS) entry which is preliminary data.</text>
</comment>
<reference evidence="5 6" key="1">
    <citation type="submission" date="2023-10" db="EMBL/GenBank/DDBJ databases">
        <title>Screening of Alkalihalobacillus lindianensis BZ-TG-R113 and Its Alleviation of Salt Stress on Rapeseed Growth.</title>
        <authorList>
            <person name="Zhao B."/>
            <person name="Guo T."/>
        </authorList>
    </citation>
    <scope>NUCLEOTIDE SEQUENCE [LARGE SCALE GENOMIC DNA]</scope>
    <source>
        <strain evidence="5 6">BZ-TG-R113</strain>
    </source>
</reference>
<protein>
    <submittedName>
        <fullName evidence="5">Helix-turn-helix domain-containing protein</fullName>
    </submittedName>
</protein>
<dbReference type="SUPFAM" id="SSF46689">
    <property type="entry name" value="Homeodomain-like"/>
    <property type="match status" value="1"/>
</dbReference>
<gene>
    <name evidence="5" type="ORF">RYX56_23915</name>
</gene>
<keyword evidence="3" id="KW-0804">Transcription</keyword>
<accession>A0ABU3XHM9</accession>
<sequence length="84" mass="9958">FKSEKLLLTTNKSIQEISTECGFSDTKYYYKHFNKWYNCTPAQYRKKYKPEVDKETIKKEIALDELLKLLTIPHLMTNQGACVF</sequence>
<dbReference type="InterPro" id="IPR018060">
    <property type="entry name" value="HTH_AraC"/>
</dbReference>
<dbReference type="InterPro" id="IPR020449">
    <property type="entry name" value="Tscrpt_reg_AraC-type_HTH"/>
</dbReference>
<evidence type="ECO:0000256" key="2">
    <source>
        <dbReference type="ARBA" id="ARBA00023125"/>
    </source>
</evidence>
<feature type="non-terminal residue" evidence="5">
    <location>
        <position position="1"/>
    </location>
</feature>
<evidence type="ECO:0000313" key="5">
    <source>
        <dbReference type="EMBL" id="MDV2687397.1"/>
    </source>
</evidence>
<dbReference type="PANTHER" id="PTHR43280:SF34">
    <property type="entry name" value="ARAC-FAMILY TRANSCRIPTIONAL REGULATOR"/>
    <property type="match status" value="1"/>
</dbReference>
<dbReference type="PROSITE" id="PS01124">
    <property type="entry name" value="HTH_ARAC_FAMILY_2"/>
    <property type="match status" value="1"/>
</dbReference>
<proteinExistence type="predicted"/>
<evidence type="ECO:0000256" key="3">
    <source>
        <dbReference type="ARBA" id="ARBA00023163"/>
    </source>
</evidence>
<dbReference type="Gene3D" id="1.10.10.60">
    <property type="entry name" value="Homeodomain-like"/>
    <property type="match status" value="1"/>
</dbReference>
<feature type="domain" description="HTH araC/xylS-type" evidence="4">
    <location>
        <begin position="1"/>
        <end position="47"/>
    </location>
</feature>
<organism evidence="5 6">
    <name type="scientific">Alkalihalophilus lindianensis</name>
    <dbReference type="NCBI Taxonomy" id="1630542"/>
    <lineage>
        <taxon>Bacteria</taxon>
        <taxon>Bacillati</taxon>
        <taxon>Bacillota</taxon>
        <taxon>Bacilli</taxon>
        <taxon>Bacillales</taxon>
        <taxon>Bacillaceae</taxon>
        <taxon>Alkalihalophilus</taxon>
    </lineage>
</organism>
<dbReference type="Proteomes" id="UP001287282">
    <property type="component" value="Unassembled WGS sequence"/>
</dbReference>
<dbReference type="EMBL" id="JAWJBA010000686">
    <property type="protein sequence ID" value="MDV2687397.1"/>
    <property type="molecule type" value="Genomic_DNA"/>
</dbReference>
<keyword evidence="6" id="KW-1185">Reference proteome</keyword>
<evidence type="ECO:0000313" key="6">
    <source>
        <dbReference type="Proteomes" id="UP001287282"/>
    </source>
</evidence>
<keyword evidence="2" id="KW-0238">DNA-binding</keyword>
<feature type="non-terminal residue" evidence="5">
    <location>
        <position position="84"/>
    </location>
</feature>
<dbReference type="PANTHER" id="PTHR43280">
    <property type="entry name" value="ARAC-FAMILY TRANSCRIPTIONAL REGULATOR"/>
    <property type="match status" value="1"/>
</dbReference>
<keyword evidence="1" id="KW-0805">Transcription regulation</keyword>
<dbReference type="InterPro" id="IPR009057">
    <property type="entry name" value="Homeodomain-like_sf"/>
</dbReference>
<name>A0ABU3XHM9_9BACI</name>
<evidence type="ECO:0000259" key="4">
    <source>
        <dbReference type="PROSITE" id="PS01124"/>
    </source>
</evidence>
<evidence type="ECO:0000256" key="1">
    <source>
        <dbReference type="ARBA" id="ARBA00023015"/>
    </source>
</evidence>